<keyword evidence="4" id="KW-1185">Reference proteome</keyword>
<organism evidence="3 4">
    <name type="scientific">Stereocaulon virgatum</name>
    <dbReference type="NCBI Taxonomy" id="373712"/>
    <lineage>
        <taxon>Eukaryota</taxon>
        <taxon>Fungi</taxon>
        <taxon>Dikarya</taxon>
        <taxon>Ascomycota</taxon>
        <taxon>Pezizomycotina</taxon>
        <taxon>Lecanoromycetes</taxon>
        <taxon>OSLEUM clade</taxon>
        <taxon>Lecanoromycetidae</taxon>
        <taxon>Lecanorales</taxon>
        <taxon>Lecanorineae</taxon>
        <taxon>Stereocaulaceae</taxon>
        <taxon>Stereocaulon</taxon>
    </lineage>
</organism>
<evidence type="ECO:0000259" key="1">
    <source>
        <dbReference type="Pfam" id="PF05729"/>
    </source>
</evidence>
<dbReference type="SUPFAM" id="SSF52540">
    <property type="entry name" value="P-loop containing nucleoside triphosphate hydrolases"/>
    <property type="match status" value="1"/>
</dbReference>
<dbReference type="InterPro" id="IPR007111">
    <property type="entry name" value="NACHT_NTPase"/>
</dbReference>
<protein>
    <recommendedName>
        <fullName evidence="5">CHAT domain-containing protein</fullName>
    </recommendedName>
</protein>
<proteinExistence type="predicted"/>
<dbReference type="EMBL" id="JBEFKJ010000031">
    <property type="protein sequence ID" value="KAL2038599.1"/>
    <property type="molecule type" value="Genomic_DNA"/>
</dbReference>
<dbReference type="InterPro" id="IPR027417">
    <property type="entry name" value="P-loop_NTPase"/>
</dbReference>
<reference evidence="3 4" key="1">
    <citation type="submission" date="2024-09" db="EMBL/GenBank/DDBJ databases">
        <title>Rethinking Asexuality: The Enigmatic Case of Functional Sexual Genes in Lepraria (Stereocaulaceae).</title>
        <authorList>
            <person name="Doellman M."/>
            <person name="Sun Y."/>
            <person name="Barcenas-Pena A."/>
            <person name="Lumbsch H.T."/>
            <person name="Grewe F."/>
        </authorList>
    </citation>
    <scope>NUCLEOTIDE SEQUENCE [LARGE SCALE GENOMIC DNA]</scope>
    <source>
        <strain evidence="3 4">Mercado 3170</strain>
    </source>
</reference>
<sequence>MSSCNLEITSEGWDENTDSWTVEIRFRGAITHVALPLGSSSKDLEDIRWYLEDFASDKGSPFETARAMHCKELLSDKAVALHTALRLNAFDLGDARSIGIIVRKRPDAKDFFAVPWELLEDPQLWPVDLKVLVRRNMDDGELQQGQWNVVDHGLNILLAVSRPNFALDVDYRLISKRIVNIVNNLPSKGLKVTIELVRPGTWVGLKAHLDRYPPRHFQVVHLDVHGSLAERGGTSAVYLNFLRSSGAGTLLVSAEQMGIVLKERGVQAVLLNACDSARAGRGLSSNVCEILLQSGISMVLGMAYETLSSAAETFMKEFYGYFLIQCLDWSSSASLARAQLRMHKTRNARFGLQVAVDDWIVPVLYSSKELTFDTALVASIGSQQIRDRFLAMVPSIVETTRLKVESESHRLWTTEIVGRDSSLLILETAVLIDYRTEDNKSIKRRLIYIHGPAGCGKTSFVRDVGRWWKSTHLIDAEYYFDFADKSWPRTIEAVVTRIFASSSLKPGMEEDPIHTVLRYLKEHQCLLVFDSLEAITVGSFSINREDRDIITSFLNGLRDGETIVLLVSRRISEHWLHIENGQIWPVSLGGLSPPSAARMARNFLCHVSDNTYDYNDATSSEFLERVLAKLQYLPLAIELILGSVISQEVSEPLSPEQLYQKMIVDGVIPMAPDASHDSIRFLNDLRHELIGELARLETTDDRDDKMMLNLLLSLGIFQGYMPQDIDRFIGFLTLRNVLSDKSREALEMVVEPDYVDKMIAVLDPPDLEWFQPFIESRKPALRKLCKMLVNQNMMWEEQVSVPTSGTYFRYWRTHCLLTNQLRFMCSYMAQHDLVGYAKETETMRREAFSDYYDRRVTVDWDKASADYAPQVRLEVACELDNLIAAMKIWADSPYFETDRRWLYRVAELFDLNSLTKGEFASLTEALDRVLVRYENLQSKTKNLDDYMLVPAVRAASTLMNVHFASNTWPLARKYNQAVTRLIKTAQEYRELSENEQSHLDQAKMCSAFEAFHCGRKSEAETKFRENLETSKTNPSDLATAAAHAKIRHMNVYGLLMCRMEHPKSTRKEIEELAAELEVATKDFYESSRASGQAAGFADDDMALEKMAPAWREYWSWYKGFLDTARQGAPIDMASLQVQMRSTLSRLDFNQYKRYPSRQGKSHYWPEVMSRLDILGDKESIKDAYLNALTHSMATGNAATQADWHEELCNLAIRMEEYELALEHNEKWYNMKNEIFNKASDSYTQAVYNYRISFCCFYLKQWPNAEGAIQRAIGWAYESSSRSLLLSFSAHAALIENHARGGTVEGARWFFIAGILAYETGTYGYHMEKQGWILKQLSGVVVKLFINGDFQWADLLREHVDGIYANPELKCFNLLTAFMSRFLHGPASEEDYCKSEEETFLAAASEVKVFQGPT</sequence>
<gene>
    <name evidence="3" type="ORF">N7G274_008647</name>
</gene>
<dbReference type="Pfam" id="PF05729">
    <property type="entry name" value="NACHT"/>
    <property type="match status" value="1"/>
</dbReference>
<evidence type="ECO:0000313" key="4">
    <source>
        <dbReference type="Proteomes" id="UP001590950"/>
    </source>
</evidence>
<dbReference type="Gene3D" id="3.40.50.300">
    <property type="entry name" value="P-loop containing nucleotide triphosphate hydrolases"/>
    <property type="match status" value="1"/>
</dbReference>
<dbReference type="InterPro" id="IPR024983">
    <property type="entry name" value="CHAT_dom"/>
</dbReference>
<accession>A0ABR4A1F9</accession>
<comment type="caution">
    <text evidence="3">The sequence shown here is derived from an EMBL/GenBank/DDBJ whole genome shotgun (WGS) entry which is preliminary data.</text>
</comment>
<evidence type="ECO:0000313" key="3">
    <source>
        <dbReference type="EMBL" id="KAL2038599.1"/>
    </source>
</evidence>
<feature type="domain" description="NACHT" evidence="1">
    <location>
        <begin position="445"/>
        <end position="603"/>
    </location>
</feature>
<dbReference type="Pfam" id="PF12770">
    <property type="entry name" value="CHAT"/>
    <property type="match status" value="1"/>
</dbReference>
<dbReference type="SUPFAM" id="SSF48452">
    <property type="entry name" value="TPR-like"/>
    <property type="match status" value="1"/>
</dbReference>
<feature type="domain" description="CHAT" evidence="2">
    <location>
        <begin position="189"/>
        <end position="347"/>
    </location>
</feature>
<evidence type="ECO:0000259" key="2">
    <source>
        <dbReference type="Pfam" id="PF12770"/>
    </source>
</evidence>
<evidence type="ECO:0008006" key="5">
    <source>
        <dbReference type="Google" id="ProtNLM"/>
    </source>
</evidence>
<dbReference type="InterPro" id="IPR011990">
    <property type="entry name" value="TPR-like_helical_dom_sf"/>
</dbReference>
<dbReference type="Proteomes" id="UP001590950">
    <property type="component" value="Unassembled WGS sequence"/>
</dbReference>
<name>A0ABR4A1F9_9LECA</name>